<feature type="transmembrane region" description="Helical" evidence="8">
    <location>
        <begin position="30"/>
        <end position="51"/>
    </location>
</feature>
<comment type="similarity">
    <text evidence="2 7">Belongs to the purine-cytosine permease (2.A.39) family.</text>
</comment>
<dbReference type="GO" id="GO:0005886">
    <property type="term" value="C:plasma membrane"/>
    <property type="evidence" value="ECO:0007669"/>
    <property type="project" value="TreeGrafter"/>
</dbReference>
<proteinExistence type="inferred from homology"/>
<feature type="transmembrane region" description="Helical" evidence="8">
    <location>
        <begin position="418"/>
        <end position="440"/>
    </location>
</feature>
<feature type="transmembrane region" description="Helical" evidence="8">
    <location>
        <begin position="387"/>
        <end position="406"/>
    </location>
</feature>
<organism evidence="9 10">
    <name type="scientific">Sporosarcina newyorkensis</name>
    <dbReference type="NCBI Taxonomy" id="759851"/>
    <lineage>
        <taxon>Bacteria</taxon>
        <taxon>Bacillati</taxon>
        <taxon>Bacillota</taxon>
        <taxon>Bacilli</taxon>
        <taxon>Bacillales</taxon>
        <taxon>Caryophanaceae</taxon>
        <taxon>Sporosarcina</taxon>
    </lineage>
</organism>
<evidence type="ECO:0000256" key="8">
    <source>
        <dbReference type="SAM" id="Phobius"/>
    </source>
</evidence>
<keyword evidence="4 8" id="KW-0812">Transmembrane</keyword>
<dbReference type="InterPro" id="IPR001248">
    <property type="entry name" value="Pur-cyt_permease"/>
</dbReference>
<comment type="subcellular location">
    <subcellularLocation>
        <location evidence="1">Membrane</location>
        <topology evidence="1">Multi-pass membrane protein</topology>
    </subcellularLocation>
</comment>
<dbReference type="GO" id="GO:0022857">
    <property type="term" value="F:transmembrane transporter activity"/>
    <property type="evidence" value="ECO:0007669"/>
    <property type="project" value="InterPro"/>
</dbReference>
<feature type="transmembrane region" description="Helical" evidence="8">
    <location>
        <begin position="232"/>
        <end position="257"/>
    </location>
</feature>
<keyword evidence="5 8" id="KW-1133">Transmembrane helix</keyword>
<evidence type="ECO:0000256" key="6">
    <source>
        <dbReference type="ARBA" id="ARBA00023136"/>
    </source>
</evidence>
<keyword evidence="6 7" id="KW-0472">Membrane</keyword>
<evidence type="ECO:0000256" key="2">
    <source>
        <dbReference type="ARBA" id="ARBA00008974"/>
    </source>
</evidence>
<feature type="transmembrane region" description="Helical" evidence="8">
    <location>
        <begin position="96"/>
        <end position="118"/>
    </location>
</feature>
<feature type="transmembrane region" description="Helical" evidence="8">
    <location>
        <begin position="193"/>
        <end position="211"/>
    </location>
</feature>
<dbReference type="Gene3D" id="1.10.4160.10">
    <property type="entry name" value="Hydantoin permease"/>
    <property type="match status" value="1"/>
</dbReference>
<evidence type="ECO:0000256" key="5">
    <source>
        <dbReference type="ARBA" id="ARBA00022989"/>
    </source>
</evidence>
<evidence type="ECO:0000256" key="1">
    <source>
        <dbReference type="ARBA" id="ARBA00004141"/>
    </source>
</evidence>
<feature type="transmembrane region" description="Helical" evidence="8">
    <location>
        <begin position="57"/>
        <end position="76"/>
    </location>
</feature>
<feature type="transmembrane region" description="Helical" evidence="8">
    <location>
        <begin position="316"/>
        <end position="337"/>
    </location>
</feature>
<dbReference type="RefSeq" id="WP_078817209.1">
    <property type="nucleotide sequence ID" value="NZ_FUYJ01000002.1"/>
</dbReference>
<dbReference type="EMBL" id="FUYJ01000002">
    <property type="protein sequence ID" value="SKA95311.1"/>
    <property type="molecule type" value="Genomic_DNA"/>
</dbReference>
<feature type="transmembrane region" description="Helical" evidence="8">
    <location>
        <begin position="277"/>
        <end position="304"/>
    </location>
</feature>
<dbReference type="Pfam" id="PF02133">
    <property type="entry name" value="Transp_cyt_pur"/>
    <property type="match status" value="1"/>
</dbReference>
<sequence>MGKEKSMAIEQVGFEFIPEVDRKGNPKELFFTWFAASTVSTTLVTGALAIIIGLNFWWAALAILLGHAIGAVIMGLHSAQGPKLGIPQVLQSRAQFGYFGVILPMLIILTMYFGYGAMNTILVAQGIQETIGLNINITVILGLIPMVLLAIYGQNIIQKSMKFYTVGYTLVFVVLSGLVISQLSMDLLRQGTFTWTAFILATSICVTWQITYGPYVSDHSRFMKAKDARKTFLYTASGSFMSSAWLMLIGAAIATMVVNGNIMGEIKNMGGVLGYSIVILLSLGVLIINSLNIYGAGIIVLSIASNFWSFRTSGRLRIIISVLIGIVIGFAATAGAGNFMSNFQIYLGFVLFFIIPWSVINLTDFYVLKRRFHHEDFMKKDGIFGKLNYKTMGIYLFTILCQVPFINTEIYQGALSKAMGGMDIAWIIGIVIAFVFYMIAMKIGERVSSKKAADIRVASTVD</sequence>
<gene>
    <name evidence="9" type="ORF">SAMN04244570_1603</name>
</gene>
<keyword evidence="3 7" id="KW-0813">Transport</keyword>
<dbReference type="InterPro" id="IPR026030">
    <property type="entry name" value="Pur-cyt_permease_Fcy2/21/22"/>
</dbReference>
<evidence type="ECO:0000256" key="4">
    <source>
        <dbReference type="ARBA" id="ARBA00022692"/>
    </source>
</evidence>
<dbReference type="AlphaFoldDB" id="A0A1T4Y1V7"/>
<feature type="transmembrane region" description="Helical" evidence="8">
    <location>
        <begin position="130"/>
        <end position="151"/>
    </location>
</feature>
<dbReference type="Proteomes" id="UP000190042">
    <property type="component" value="Unassembled WGS sequence"/>
</dbReference>
<feature type="transmembrane region" description="Helical" evidence="8">
    <location>
        <begin position="343"/>
        <end position="367"/>
    </location>
</feature>
<accession>A0A1T4Y1V7</accession>
<evidence type="ECO:0000256" key="3">
    <source>
        <dbReference type="ARBA" id="ARBA00022448"/>
    </source>
</evidence>
<evidence type="ECO:0000256" key="7">
    <source>
        <dbReference type="PIRNR" id="PIRNR002744"/>
    </source>
</evidence>
<protein>
    <submittedName>
        <fullName evidence="9">Nucleobase:cation symporter-1, NCS1 family</fullName>
    </submittedName>
</protein>
<dbReference type="PANTHER" id="PTHR31806">
    <property type="entry name" value="PURINE-CYTOSINE PERMEASE FCY2-RELATED"/>
    <property type="match status" value="1"/>
</dbReference>
<keyword evidence="10" id="KW-1185">Reference proteome</keyword>
<dbReference type="PANTHER" id="PTHR31806:SF1">
    <property type="entry name" value="PURINE-CYTOSINE PERMEASE FCY2-RELATED"/>
    <property type="match status" value="1"/>
</dbReference>
<name>A0A1T4Y1V7_9BACL</name>
<feature type="transmembrane region" description="Helical" evidence="8">
    <location>
        <begin position="163"/>
        <end position="181"/>
    </location>
</feature>
<dbReference type="PIRSF" id="PIRSF002744">
    <property type="entry name" value="Pur-cyt_permease"/>
    <property type="match status" value="1"/>
</dbReference>
<evidence type="ECO:0000313" key="9">
    <source>
        <dbReference type="EMBL" id="SKA95311.1"/>
    </source>
</evidence>
<evidence type="ECO:0000313" key="10">
    <source>
        <dbReference type="Proteomes" id="UP000190042"/>
    </source>
</evidence>
<reference evidence="10" key="1">
    <citation type="submission" date="2017-02" db="EMBL/GenBank/DDBJ databases">
        <authorList>
            <person name="Varghese N."/>
            <person name="Submissions S."/>
        </authorList>
    </citation>
    <scope>NUCLEOTIDE SEQUENCE [LARGE SCALE GENOMIC DNA]</scope>
    <source>
        <strain evidence="10">DSM 23966</strain>
    </source>
</reference>